<dbReference type="PANTHER" id="PTHR48111:SF1">
    <property type="entry name" value="TWO-COMPONENT RESPONSE REGULATOR ORR33"/>
    <property type="match status" value="1"/>
</dbReference>
<feature type="domain" description="Response regulatory" evidence="9">
    <location>
        <begin position="2"/>
        <end position="116"/>
    </location>
</feature>
<keyword evidence="2 8" id="KW-0597">Phosphoprotein</keyword>
<evidence type="ECO:0000313" key="10">
    <source>
        <dbReference type="EMBL" id="PKD32633.1"/>
    </source>
</evidence>
<dbReference type="Pfam" id="PF00072">
    <property type="entry name" value="Response_reg"/>
    <property type="match status" value="1"/>
</dbReference>
<evidence type="ECO:0000313" key="11">
    <source>
        <dbReference type="Proteomes" id="UP000233425"/>
    </source>
</evidence>
<organism evidence="10 11">
    <name type="scientific">Ruminococcus bromii</name>
    <dbReference type="NCBI Taxonomy" id="40518"/>
    <lineage>
        <taxon>Bacteria</taxon>
        <taxon>Bacillati</taxon>
        <taxon>Bacillota</taxon>
        <taxon>Clostridia</taxon>
        <taxon>Eubacteriales</taxon>
        <taxon>Oscillospiraceae</taxon>
        <taxon>Ruminococcus</taxon>
    </lineage>
</organism>
<evidence type="ECO:0000256" key="2">
    <source>
        <dbReference type="ARBA" id="ARBA00022553"/>
    </source>
</evidence>
<dbReference type="PROSITE" id="PS50110">
    <property type="entry name" value="RESPONSE_REGULATORY"/>
    <property type="match status" value="1"/>
</dbReference>
<dbReference type="SMART" id="SM00448">
    <property type="entry name" value="REC"/>
    <property type="match status" value="1"/>
</dbReference>
<dbReference type="RefSeq" id="WP_101028349.1">
    <property type="nucleotide sequence ID" value="NZ_CABMMZ010000019.1"/>
</dbReference>
<feature type="modified residue" description="4-aspartylphosphate" evidence="8">
    <location>
        <position position="53"/>
    </location>
</feature>
<dbReference type="EMBL" id="NNSR01000019">
    <property type="protein sequence ID" value="PKD32633.1"/>
    <property type="molecule type" value="Genomic_DNA"/>
</dbReference>
<reference evidence="10" key="1">
    <citation type="journal article" date="2018" name="Environ. Microbiol.">
        <title>Sporulation capability and amylosome conservation among diverse human colonic and rumen isolates of the keystone starch-degrader Ruminococcus bromii.</title>
        <authorList>
            <person name="Mukhopadhya I."/>
            <person name="Morais S."/>
            <person name="Laverde-Gomez J."/>
            <person name="Sheridan P.O."/>
            <person name="Walker A.W."/>
            <person name="Kelly W."/>
            <person name="Klieve A.V."/>
            <person name="Ouwerkerk D."/>
            <person name="Duncan S.H."/>
            <person name="Louis P."/>
            <person name="Koropatkin N."/>
            <person name="Cockburn D."/>
            <person name="Kibler R."/>
            <person name="Cooper P.J."/>
            <person name="Sandoval C."/>
            <person name="Crost E."/>
            <person name="Juge N."/>
            <person name="Bayer E.A."/>
            <person name="Flint H.J."/>
        </authorList>
    </citation>
    <scope>NUCLEOTIDE SEQUENCE [LARGE SCALE GENOMIC DNA]</scope>
    <source>
        <strain evidence="10">ATCC 27255</strain>
    </source>
</reference>
<evidence type="ECO:0000256" key="6">
    <source>
        <dbReference type="ARBA" id="ARBA00023163"/>
    </source>
</evidence>
<accession>A0A2N0V061</accession>
<dbReference type="GO" id="GO:0005829">
    <property type="term" value="C:cytosol"/>
    <property type="evidence" value="ECO:0007669"/>
    <property type="project" value="TreeGrafter"/>
</dbReference>
<keyword evidence="5" id="KW-0238">DNA-binding</keyword>
<keyword evidence="3" id="KW-0902">Two-component regulatory system</keyword>
<comment type="function">
    <text evidence="7">May play the central regulatory role in sporulation. It may be an element of the effector pathway responsible for the activation of sporulation genes in response to nutritional stress. Spo0A may act in concert with spo0H (a sigma factor) to control the expression of some genes that are critical to the sporulation process.</text>
</comment>
<keyword evidence="6" id="KW-0804">Transcription</keyword>
<keyword evidence="11" id="KW-1185">Reference proteome</keyword>
<dbReference type="PANTHER" id="PTHR48111">
    <property type="entry name" value="REGULATOR OF RPOS"/>
    <property type="match status" value="1"/>
</dbReference>
<dbReference type="CDD" id="cd17536">
    <property type="entry name" value="REC_YesN-like"/>
    <property type="match status" value="1"/>
</dbReference>
<proteinExistence type="predicted"/>
<evidence type="ECO:0000259" key="9">
    <source>
        <dbReference type="PROSITE" id="PS50110"/>
    </source>
</evidence>
<evidence type="ECO:0000256" key="1">
    <source>
        <dbReference type="ARBA" id="ARBA00018672"/>
    </source>
</evidence>
<dbReference type="InterPro" id="IPR001789">
    <property type="entry name" value="Sig_transdc_resp-reg_receiver"/>
</dbReference>
<dbReference type="GO" id="GO:0000976">
    <property type="term" value="F:transcription cis-regulatory region binding"/>
    <property type="evidence" value="ECO:0007669"/>
    <property type="project" value="TreeGrafter"/>
</dbReference>
<dbReference type="InterPro" id="IPR039420">
    <property type="entry name" value="WalR-like"/>
</dbReference>
<evidence type="ECO:0000256" key="8">
    <source>
        <dbReference type="PROSITE-ProRule" id="PRU00169"/>
    </source>
</evidence>
<dbReference type="Proteomes" id="UP000233425">
    <property type="component" value="Unassembled WGS sequence"/>
</dbReference>
<gene>
    <name evidence="10" type="primary">lytR_1</name>
    <name evidence="10" type="ORF">RBATCC27255_00208</name>
</gene>
<dbReference type="GO" id="GO:0006355">
    <property type="term" value="P:regulation of DNA-templated transcription"/>
    <property type="evidence" value="ECO:0007669"/>
    <property type="project" value="TreeGrafter"/>
</dbReference>
<dbReference type="GO" id="GO:0000156">
    <property type="term" value="F:phosphorelay response regulator activity"/>
    <property type="evidence" value="ECO:0007669"/>
    <property type="project" value="TreeGrafter"/>
</dbReference>
<dbReference type="AlphaFoldDB" id="A0A2N0V061"/>
<dbReference type="InterPro" id="IPR011006">
    <property type="entry name" value="CheY-like_superfamily"/>
</dbReference>
<name>A0A2N0V061_9FIRM</name>
<keyword evidence="4" id="KW-0805">Transcription regulation</keyword>
<evidence type="ECO:0000256" key="7">
    <source>
        <dbReference type="ARBA" id="ARBA00024867"/>
    </source>
</evidence>
<dbReference type="Gene3D" id="3.40.50.2300">
    <property type="match status" value="1"/>
</dbReference>
<dbReference type="SUPFAM" id="SSF52172">
    <property type="entry name" value="CheY-like"/>
    <property type="match status" value="1"/>
</dbReference>
<dbReference type="InterPro" id="IPR036388">
    <property type="entry name" value="WH-like_DNA-bd_sf"/>
</dbReference>
<dbReference type="Gene3D" id="1.10.10.10">
    <property type="entry name" value="Winged helix-like DNA-binding domain superfamily/Winged helix DNA-binding domain"/>
    <property type="match status" value="1"/>
</dbReference>
<dbReference type="GO" id="GO:0032993">
    <property type="term" value="C:protein-DNA complex"/>
    <property type="evidence" value="ECO:0007669"/>
    <property type="project" value="TreeGrafter"/>
</dbReference>
<evidence type="ECO:0000256" key="5">
    <source>
        <dbReference type="ARBA" id="ARBA00023125"/>
    </source>
</evidence>
<protein>
    <recommendedName>
        <fullName evidence="1">Stage 0 sporulation protein A homolog</fullName>
    </recommendedName>
</protein>
<sequence length="263" mass="29853">MRALTVDDEQIMLNALTSAVKESPDISSVAQFTSCTATLEWAKTNPIDIAFLDISMRGMGGLALAERLLEIQPNCKIVFCTGFSEYAVEAFKIHVSGYLLKPITAKAVQAEIDHIKQEKAKEKTTYKLLTVKCFGNFEVYAQGKILNFKRLKSKELLAILVDRRGAGMTAKQICSIMWSGIEDDSKHMTYVRQLFFDLRNALRYADAEEVLQQNGYNYFLNTELIDCDYFSYLQTGEPRFHGEYMMQYSWAESTCAGLMQNNN</sequence>
<evidence type="ECO:0000256" key="3">
    <source>
        <dbReference type="ARBA" id="ARBA00023012"/>
    </source>
</evidence>
<evidence type="ECO:0000256" key="4">
    <source>
        <dbReference type="ARBA" id="ARBA00023015"/>
    </source>
</evidence>
<comment type="caution">
    <text evidence="10">The sequence shown here is derived from an EMBL/GenBank/DDBJ whole genome shotgun (WGS) entry which is preliminary data.</text>
</comment>